<dbReference type="InterPro" id="IPR029787">
    <property type="entry name" value="Nucleotide_cyclase"/>
</dbReference>
<protein>
    <recommendedName>
        <fullName evidence="1">cyclic-guanylate-specific phosphodiesterase</fullName>
        <ecNumber evidence="1">3.1.4.52</ecNumber>
    </recommendedName>
</protein>
<dbReference type="CDD" id="cd01948">
    <property type="entry name" value="EAL"/>
    <property type="match status" value="1"/>
</dbReference>
<organism evidence="8 9">
    <name type="scientific">Aliikangiella coralliicola</name>
    <dbReference type="NCBI Taxonomy" id="2592383"/>
    <lineage>
        <taxon>Bacteria</taxon>
        <taxon>Pseudomonadati</taxon>
        <taxon>Pseudomonadota</taxon>
        <taxon>Gammaproteobacteria</taxon>
        <taxon>Oceanospirillales</taxon>
        <taxon>Pleioneaceae</taxon>
        <taxon>Aliikangiella</taxon>
    </lineage>
</organism>
<dbReference type="InterPro" id="IPR052155">
    <property type="entry name" value="Biofilm_reg_signaling"/>
</dbReference>
<evidence type="ECO:0000259" key="6">
    <source>
        <dbReference type="PROSITE" id="PS50883"/>
    </source>
</evidence>
<evidence type="ECO:0000256" key="4">
    <source>
        <dbReference type="SAM" id="MobiDB-lite"/>
    </source>
</evidence>
<feature type="domain" description="GGDEF" evidence="7">
    <location>
        <begin position="342"/>
        <end position="475"/>
    </location>
</feature>
<dbReference type="Pfam" id="PF13426">
    <property type="entry name" value="PAS_9"/>
    <property type="match status" value="1"/>
</dbReference>
<gene>
    <name evidence="8" type="ORF">FLL46_00260</name>
</gene>
<comment type="caution">
    <text evidence="8">The sequence shown here is derived from an EMBL/GenBank/DDBJ whole genome shotgun (WGS) entry which is preliminary data.</text>
</comment>
<dbReference type="GO" id="GO:0071111">
    <property type="term" value="F:cyclic-guanylate-specific phosphodiesterase activity"/>
    <property type="evidence" value="ECO:0007669"/>
    <property type="project" value="UniProtKB-EC"/>
</dbReference>
<dbReference type="Proteomes" id="UP000315439">
    <property type="component" value="Unassembled WGS sequence"/>
</dbReference>
<evidence type="ECO:0000259" key="5">
    <source>
        <dbReference type="PROSITE" id="PS50113"/>
    </source>
</evidence>
<keyword evidence="3" id="KW-0175">Coiled coil</keyword>
<accession>A0A545UIQ9</accession>
<dbReference type="CDD" id="cd00130">
    <property type="entry name" value="PAS"/>
    <property type="match status" value="1"/>
</dbReference>
<dbReference type="OrthoDB" id="8416215at2"/>
<dbReference type="AlphaFoldDB" id="A0A545UIQ9"/>
<feature type="domain" description="EAL" evidence="6">
    <location>
        <begin position="484"/>
        <end position="737"/>
    </location>
</feature>
<evidence type="ECO:0000313" key="9">
    <source>
        <dbReference type="Proteomes" id="UP000315439"/>
    </source>
</evidence>
<dbReference type="InterPro" id="IPR035965">
    <property type="entry name" value="PAS-like_dom_sf"/>
</dbReference>
<dbReference type="Gene3D" id="3.30.450.20">
    <property type="entry name" value="PAS domain"/>
    <property type="match status" value="1"/>
</dbReference>
<dbReference type="Pfam" id="PF00990">
    <property type="entry name" value="GGDEF"/>
    <property type="match status" value="1"/>
</dbReference>
<dbReference type="InterPro" id="IPR000014">
    <property type="entry name" value="PAS"/>
</dbReference>
<dbReference type="SUPFAM" id="SSF141868">
    <property type="entry name" value="EAL domain-like"/>
    <property type="match status" value="1"/>
</dbReference>
<dbReference type="RefSeq" id="WP_142891414.1">
    <property type="nucleotide sequence ID" value="NZ_ML660160.1"/>
</dbReference>
<dbReference type="PANTHER" id="PTHR44757:SF2">
    <property type="entry name" value="BIOFILM ARCHITECTURE MAINTENANCE PROTEIN MBAA"/>
    <property type="match status" value="1"/>
</dbReference>
<dbReference type="SUPFAM" id="SSF55785">
    <property type="entry name" value="PYP-like sensor domain (PAS domain)"/>
    <property type="match status" value="1"/>
</dbReference>
<dbReference type="NCBIfam" id="TIGR00229">
    <property type="entry name" value="sensory_box"/>
    <property type="match status" value="1"/>
</dbReference>
<dbReference type="FunFam" id="3.20.20.450:FF:000001">
    <property type="entry name" value="Cyclic di-GMP phosphodiesterase yahA"/>
    <property type="match status" value="1"/>
</dbReference>
<dbReference type="CDD" id="cd01949">
    <property type="entry name" value="GGDEF"/>
    <property type="match status" value="1"/>
</dbReference>
<dbReference type="InterPro" id="IPR000700">
    <property type="entry name" value="PAS-assoc_C"/>
</dbReference>
<keyword evidence="9" id="KW-1185">Reference proteome</keyword>
<dbReference type="PROSITE" id="PS50113">
    <property type="entry name" value="PAC"/>
    <property type="match status" value="1"/>
</dbReference>
<evidence type="ECO:0000256" key="1">
    <source>
        <dbReference type="ARBA" id="ARBA00012282"/>
    </source>
</evidence>
<dbReference type="SUPFAM" id="SSF55073">
    <property type="entry name" value="Nucleotide cyclase"/>
    <property type="match status" value="1"/>
</dbReference>
<feature type="region of interest" description="Disordered" evidence="4">
    <location>
        <begin position="1"/>
        <end position="23"/>
    </location>
</feature>
<name>A0A545UIQ9_9GAMM</name>
<evidence type="ECO:0000256" key="2">
    <source>
        <dbReference type="ARBA" id="ARBA00022636"/>
    </source>
</evidence>
<dbReference type="InterPro" id="IPR001633">
    <property type="entry name" value="EAL_dom"/>
</dbReference>
<dbReference type="PROSITE" id="PS50883">
    <property type="entry name" value="EAL"/>
    <property type="match status" value="1"/>
</dbReference>
<proteinExistence type="predicted"/>
<reference evidence="8 9" key="1">
    <citation type="submission" date="2019-07" db="EMBL/GenBank/DDBJ databases">
        <title>Draft genome for Aliikangiella sp. M105.</title>
        <authorList>
            <person name="Wang G."/>
        </authorList>
    </citation>
    <scope>NUCLEOTIDE SEQUENCE [LARGE SCALE GENOMIC DNA]</scope>
    <source>
        <strain evidence="8 9">M105</strain>
    </source>
</reference>
<sequence>MAEQVNKDSSSSKKSNEGNPDSGELASNILNQLDIAAFCWTDQGFFNSIGTPPDWFIELYQKKTRAIKPEYHEFYLGVSFPFIENFLFDAEQIWAEHANKNLRSGLWTETVNDFSELYLEAVAMNANKVPILLLMNETTNFEIRHKVFQNARNLALKNEQLENSIQQHQRELQKQLEKIYNPSSSSNELSSELEEETTAIMICKQDGDVELYNKALIDIYSLSAKEELKRQSLLDQWIKEAEKQYPEIHRVIKSGNQWEGEFETVDVNTEKKWVRLMIAPLVNEDNQIARYICIANDISSIKLSVSEIEKLTQIDPTTHLPNRQSFWKKLAEEIDNCRQSGESLALMYLDLDHFKQVNDDLGPKQADFLLNTVATRLKRCLKKCDYVAHLGGDEFAVVICNFSDQQALANIAQRIKDNLYRDVSFSDFTLNVSASIGIAVYPQHGIKPRLLVKSADYAMYHAKEMGRNQFQFSSPYSKRRIKQKLYIEQGLKSALANNEFKLLYQPQISVGKSTEHRIEALIRWMHPTQGLVTPADFISIAEESGIIIDIGKWVLKSACEQISILRNAGIYTKISINVSPKQFKYSDLTEDVRSTLQEFKIDPSQLEIEVTESIFVEEMDDVIKQLEALRALGVSISLDDFGTGYSSLSYLKRLPLNILKIDRSFISELPNNKHSQTIVESIIRMAHQLSIQVIAEGVENQAQLDYLKKLDCDFVQGYLFSIPLETRELFTLYQSLSVQ</sequence>
<dbReference type="EMBL" id="VIKS01000001">
    <property type="protein sequence ID" value="TQV89350.1"/>
    <property type="molecule type" value="Genomic_DNA"/>
</dbReference>
<dbReference type="SMART" id="SM00052">
    <property type="entry name" value="EAL"/>
    <property type="match status" value="1"/>
</dbReference>
<dbReference type="InterPro" id="IPR000160">
    <property type="entry name" value="GGDEF_dom"/>
</dbReference>
<keyword evidence="2" id="KW-0973">c-di-GMP</keyword>
<evidence type="ECO:0000259" key="7">
    <source>
        <dbReference type="PROSITE" id="PS50887"/>
    </source>
</evidence>
<dbReference type="EC" id="3.1.4.52" evidence="1"/>
<evidence type="ECO:0000313" key="8">
    <source>
        <dbReference type="EMBL" id="TQV89350.1"/>
    </source>
</evidence>
<dbReference type="Pfam" id="PF00563">
    <property type="entry name" value="EAL"/>
    <property type="match status" value="1"/>
</dbReference>
<feature type="domain" description="PAC" evidence="5">
    <location>
        <begin position="258"/>
        <end position="310"/>
    </location>
</feature>
<dbReference type="Gene3D" id="3.30.70.270">
    <property type="match status" value="1"/>
</dbReference>
<feature type="coiled-coil region" evidence="3">
    <location>
        <begin position="151"/>
        <end position="178"/>
    </location>
</feature>
<dbReference type="InterPro" id="IPR035919">
    <property type="entry name" value="EAL_sf"/>
</dbReference>
<dbReference type="PROSITE" id="PS50887">
    <property type="entry name" value="GGDEF"/>
    <property type="match status" value="1"/>
</dbReference>
<dbReference type="SMART" id="SM00267">
    <property type="entry name" value="GGDEF"/>
    <property type="match status" value="1"/>
</dbReference>
<dbReference type="NCBIfam" id="TIGR00254">
    <property type="entry name" value="GGDEF"/>
    <property type="match status" value="1"/>
</dbReference>
<dbReference type="PANTHER" id="PTHR44757">
    <property type="entry name" value="DIGUANYLATE CYCLASE DGCP"/>
    <property type="match status" value="1"/>
</dbReference>
<dbReference type="Gene3D" id="3.20.20.450">
    <property type="entry name" value="EAL domain"/>
    <property type="match status" value="1"/>
</dbReference>
<evidence type="ECO:0000256" key="3">
    <source>
        <dbReference type="SAM" id="Coils"/>
    </source>
</evidence>
<dbReference type="InterPro" id="IPR043128">
    <property type="entry name" value="Rev_trsase/Diguanyl_cyclase"/>
</dbReference>